<dbReference type="GO" id="GO:0006531">
    <property type="term" value="P:aspartate metabolic process"/>
    <property type="evidence" value="ECO:0007669"/>
    <property type="project" value="TreeGrafter"/>
</dbReference>
<accession>A0A1C7IBT6</accession>
<evidence type="ECO:0000313" key="4">
    <source>
        <dbReference type="Proteomes" id="UP000092574"/>
    </source>
</evidence>
<dbReference type="OrthoDB" id="9802809at2"/>
<dbReference type="Gene3D" id="1.20.200.10">
    <property type="entry name" value="Fumarase/aspartase (Central domain)"/>
    <property type="match status" value="1"/>
</dbReference>
<keyword evidence="4" id="KW-1185">Reference proteome</keyword>
<dbReference type="GO" id="GO:0008797">
    <property type="term" value="F:aspartate ammonia-lyase activity"/>
    <property type="evidence" value="ECO:0007669"/>
    <property type="project" value="TreeGrafter"/>
</dbReference>
<evidence type="ECO:0000259" key="2">
    <source>
        <dbReference type="Pfam" id="PF00206"/>
    </source>
</evidence>
<dbReference type="AlphaFoldDB" id="A0A1C7IBT6"/>
<protein>
    <recommendedName>
        <fullName evidence="2">Fumarate lyase N-terminal domain-containing protein</fullName>
    </recommendedName>
</protein>
<evidence type="ECO:0000313" key="3">
    <source>
        <dbReference type="EMBL" id="ANU76384.2"/>
    </source>
</evidence>
<dbReference type="KEGG" id="byl:A4V09_11760"/>
<evidence type="ECO:0000256" key="1">
    <source>
        <dbReference type="ARBA" id="ARBA00023239"/>
    </source>
</evidence>
<proteinExistence type="predicted"/>
<dbReference type="Proteomes" id="UP000092574">
    <property type="component" value="Chromosome"/>
</dbReference>
<reference evidence="3" key="1">
    <citation type="submission" date="2017-04" db="EMBL/GenBank/DDBJ databases">
        <title>Complete Genome Sequences of Twelve Strains of a Stable Defined Moderately Diverse Mouse Microbiota 2 (sDMDMm2).</title>
        <authorList>
            <person name="Uchimura Y."/>
            <person name="Wyss M."/>
            <person name="Brugiroux S."/>
            <person name="Limenitakis J.P."/>
            <person name="Stecher B."/>
            <person name="McCoy K.D."/>
            <person name="Macpherson A.J."/>
        </authorList>
    </citation>
    <scope>NUCLEOTIDE SEQUENCE</scope>
    <source>
        <strain evidence="3">YL58</strain>
    </source>
</reference>
<dbReference type="PRINTS" id="PR00149">
    <property type="entry name" value="FUMRATELYASE"/>
</dbReference>
<dbReference type="EMBL" id="CP015405">
    <property type="protein sequence ID" value="ANU76384.2"/>
    <property type="molecule type" value="Genomic_DNA"/>
</dbReference>
<dbReference type="SUPFAM" id="SSF48557">
    <property type="entry name" value="L-aspartase-like"/>
    <property type="match status" value="1"/>
</dbReference>
<dbReference type="PANTHER" id="PTHR42696:SF2">
    <property type="entry name" value="ASPARTATE AMMONIA-LYASE"/>
    <property type="match status" value="1"/>
</dbReference>
<dbReference type="GO" id="GO:0005829">
    <property type="term" value="C:cytosol"/>
    <property type="evidence" value="ECO:0007669"/>
    <property type="project" value="TreeGrafter"/>
</dbReference>
<dbReference type="PANTHER" id="PTHR42696">
    <property type="entry name" value="ASPARTATE AMMONIA-LYASE"/>
    <property type="match status" value="1"/>
</dbReference>
<gene>
    <name evidence="3" type="ORF">A4V09_11760</name>
</gene>
<sequence>MEAKPMIALYGEQTRLTLENMSFSGVRLAEFPSYLTALAQVKKACAIANHRAGLLDDEKKEAICQACDELLQHDYSEQFPVDAFHGGGGIGTNMNMNEVIAGLAGHGVQSVDDVNMSQSTSDVCHTALRLCLSREAGSLVKVIGPLIRTAEEKSEAFHPHPTIARTCWQDGMSVPADAVLKGFADALSEQLELLEDYKDTLCKVNLGWTVIGSGTGASDGYRRHIMEALREVTEHPFSWKKSAYQAAQYTEDLSVLSVYIRIISSILAKFARDIRLLASGPETGLGEWRIPAVQAGSSFFPGKVNPVIAEMVIQCDMLIGGNDSVIQNVLAQGEVHLNVWEDMAGFLLVQNIMRLSKAADLFHRNCVSGLELNVETGVGYSRASIPLIVRYKEKYGYKKLAVQVKKYGFEETVLRIRKGELDQP</sequence>
<feature type="domain" description="Fumarate lyase N-terminal" evidence="2">
    <location>
        <begin position="8"/>
        <end position="314"/>
    </location>
</feature>
<dbReference type="InterPro" id="IPR000362">
    <property type="entry name" value="Fumarate_lyase_fam"/>
</dbReference>
<dbReference type="InterPro" id="IPR024083">
    <property type="entry name" value="Fumarase/histidase_N"/>
</dbReference>
<dbReference type="InterPro" id="IPR008948">
    <property type="entry name" value="L-Aspartase-like"/>
</dbReference>
<dbReference type="STRING" id="1796616.A4V09_11760"/>
<dbReference type="InterPro" id="IPR051546">
    <property type="entry name" value="Aspartate_Ammonia-Lyase"/>
</dbReference>
<dbReference type="InterPro" id="IPR022761">
    <property type="entry name" value="Fumarate_lyase_N"/>
</dbReference>
<dbReference type="Gene3D" id="1.10.275.10">
    <property type="entry name" value="Fumarase/aspartase (N-terminal domain)"/>
    <property type="match status" value="1"/>
</dbReference>
<keyword evidence="1" id="KW-0456">Lyase</keyword>
<name>A0A1C7IBT6_9FIRM</name>
<dbReference type="Pfam" id="PF00206">
    <property type="entry name" value="Lyase_1"/>
    <property type="match status" value="1"/>
</dbReference>
<organism evidence="3 4">
    <name type="scientific">Blautia pseudococcoides</name>
    <dbReference type="NCBI Taxonomy" id="1796616"/>
    <lineage>
        <taxon>Bacteria</taxon>
        <taxon>Bacillati</taxon>
        <taxon>Bacillota</taxon>
        <taxon>Clostridia</taxon>
        <taxon>Lachnospirales</taxon>
        <taxon>Lachnospiraceae</taxon>
        <taxon>Blautia</taxon>
    </lineage>
</organism>